<dbReference type="InterPro" id="IPR042415">
    <property type="entry name" value="CNPY"/>
</dbReference>
<accession>A0AAW1KPY1</accession>
<evidence type="ECO:0000313" key="4">
    <source>
        <dbReference type="Proteomes" id="UP001458880"/>
    </source>
</evidence>
<keyword evidence="4" id="KW-1185">Reference proteome</keyword>
<organism evidence="3 4">
    <name type="scientific">Popillia japonica</name>
    <name type="common">Japanese beetle</name>
    <dbReference type="NCBI Taxonomy" id="7064"/>
    <lineage>
        <taxon>Eukaryota</taxon>
        <taxon>Metazoa</taxon>
        <taxon>Ecdysozoa</taxon>
        <taxon>Arthropoda</taxon>
        <taxon>Hexapoda</taxon>
        <taxon>Insecta</taxon>
        <taxon>Pterygota</taxon>
        <taxon>Neoptera</taxon>
        <taxon>Endopterygota</taxon>
        <taxon>Coleoptera</taxon>
        <taxon>Polyphaga</taxon>
        <taxon>Scarabaeiformia</taxon>
        <taxon>Scarabaeidae</taxon>
        <taxon>Rutelinae</taxon>
        <taxon>Popillia</taxon>
    </lineage>
</organism>
<dbReference type="AlphaFoldDB" id="A0AAW1KPY1"/>
<dbReference type="PANTHER" id="PTHR13341:SF2">
    <property type="entry name" value="PROTEIN SEELE"/>
    <property type="match status" value="1"/>
</dbReference>
<dbReference type="Proteomes" id="UP001458880">
    <property type="component" value="Unassembled WGS sequence"/>
</dbReference>
<evidence type="ECO:0000256" key="1">
    <source>
        <dbReference type="ARBA" id="ARBA00007285"/>
    </source>
</evidence>
<dbReference type="Pfam" id="PF11938">
    <property type="entry name" value="DUF3456"/>
    <property type="match status" value="1"/>
</dbReference>
<name>A0AAW1KPY1_POPJA</name>
<dbReference type="EMBL" id="JASPKY010000192">
    <property type="protein sequence ID" value="KAK9722041.1"/>
    <property type="molecule type" value="Genomic_DNA"/>
</dbReference>
<sequence length="221" mass="25293">MCLRQIVAMRHQSKYHNVSTKVLTWCENHLTIAKIDVDELKCLVCKKTFDELKLKLDKLDPTMHTEIGGYQLDTEGNLKKKTVSQTKSEIVLSDILDDVCNAMDEYVRTKSEIVLSDILDDVCNAMDEYVRVTWKSNGTLAIVRMIMPDSSMNPILSDVNFITDDDLNKSLKYYCEELVEMYEEIIIPEILNEVEDLESTICQTKTNLCPLGPTKEAKTEL</sequence>
<dbReference type="GO" id="GO:0005783">
    <property type="term" value="C:endoplasmic reticulum"/>
    <property type="evidence" value="ECO:0007669"/>
    <property type="project" value="TreeGrafter"/>
</dbReference>
<protein>
    <submittedName>
        <fullName evidence="3">TLR4 regulator and MIR-interacting MSAP</fullName>
    </submittedName>
</protein>
<proteinExistence type="inferred from homology"/>
<gene>
    <name evidence="3" type="ORF">QE152_g19884</name>
</gene>
<evidence type="ECO:0000313" key="3">
    <source>
        <dbReference type="EMBL" id="KAK9722041.1"/>
    </source>
</evidence>
<dbReference type="PANTHER" id="PTHR13341">
    <property type="entry name" value="MIR-INTERACTING SAPOSIN-LIKE PROTEIN"/>
    <property type="match status" value="1"/>
</dbReference>
<comment type="similarity">
    <text evidence="1">Belongs to the canopy family.</text>
</comment>
<feature type="domain" description="DUF3456" evidence="2">
    <location>
        <begin position="109"/>
        <end position="209"/>
    </location>
</feature>
<reference evidence="3 4" key="1">
    <citation type="journal article" date="2024" name="BMC Genomics">
        <title>De novo assembly and annotation of Popillia japonica's genome with initial clues to its potential as an invasive pest.</title>
        <authorList>
            <person name="Cucini C."/>
            <person name="Boschi S."/>
            <person name="Funari R."/>
            <person name="Cardaioli E."/>
            <person name="Iannotti N."/>
            <person name="Marturano G."/>
            <person name="Paoli F."/>
            <person name="Bruttini M."/>
            <person name="Carapelli A."/>
            <person name="Frati F."/>
            <person name="Nardi F."/>
        </authorList>
    </citation>
    <scope>NUCLEOTIDE SEQUENCE [LARGE SCALE GENOMIC DNA]</scope>
    <source>
        <strain evidence="3">DMR45628</strain>
    </source>
</reference>
<dbReference type="InterPro" id="IPR021852">
    <property type="entry name" value="DUF3456"/>
</dbReference>
<evidence type="ECO:0000259" key="2">
    <source>
        <dbReference type="Pfam" id="PF11938"/>
    </source>
</evidence>
<comment type="caution">
    <text evidence="3">The sequence shown here is derived from an EMBL/GenBank/DDBJ whole genome shotgun (WGS) entry which is preliminary data.</text>
</comment>